<dbReference type="GO" id="GO:0003887">
    <property type="term" value="F:DNA-directed DNA polymerase activity"/>
    <property type="evidence" value="ECO:0007669"/>
    <property type="project" value="UniProtKB-EC"/>
</dbReference>
<evidence type="ECO:0000259" key="5">
    <source>
        <dbReference type="PROSITE" id="PS50173"/>
    </source>
</evidence>
<evidence type="ECO:0000256" key="1">
    <source>
        <dbReference type="ARBA" id="ARBA00022763"/>
    </source>
</evidence>
<accession>A0ABS6MFP5</accession>
<keyword evidence="1" id="KW-0227">DNA damage</keyword>
<dbReference type="PANTHER" id="PTHR11076:SF34">
    <property type="entry name" value="PROTEIN UMUC"/>
    <property type="match status" value="1"/>
</dbReference>
<protein>
    <submittedName>
        <fullName evidence="6">Translesion error-prone DNA polymerase V subunit UmuC</fullName>
        <ecNumber evidence="6">2.7.7.7</ecNumber>
    </submittedName>
</protein>
<organism evidence="6 7">
    <name type="scientific">Marinobacterium weihaiense</name>
    <dbReference type="NCBI Taxonomy" id="2851016"/>
    <lineage>
        <taxon>Bacteria</taxon>
        <taxon>Pseudomonadati</taxon>
        <taxon>Pseudomonadota</taxon>
        <taxon>Gammaproteobacteria</taxon>
        <taxon>Oceanospirillales</taxon>
        <taxon>Oceanospirillaceae</taxon>
        <taxon>Marinobacterium</taxon>
    </lineage>
</organism>
<keyword evidence="7" id="KW-1185">Reference proteome</keyword>
<dbReference type="InterPro" id="IPR017961">
    <property type="entry name" value="DNA_pol_Y-fam_little_finger"/>
</dbReference>
<sequence length="367" mass="41355">MGAPAFRYAELFLRHQVTVFSSNYALYADMSARVMQILEQQAPAVEVYSIDEAFLDLSGTDALLTLPDWACALQQQIRQWTGIGVGIGLAPSKTLAKLANLAAKRWPATGGVVDLRDPARQQRLMTLMPIEDVWGVGRRLARRLRAEGIDTALALAKQDPRSIRQRYSVVLERTLRELRGEACQSLEAVSARQQIISSRSFGQRVESQASLQQAISHHISRAAEKLRADQRLARQLSISIRTGLFNPQEPSYSRHASACLPEPSDDSIELLRLGRRLLQQIWQPGYRYAKASVMLNDLYDRSSVQPDLFQTGTRMHPALMPLLDQINHSGRGRIFFASQGIDPDWQMKRAHLSPAYTTRWSDLPRVR</sequence>
<dbReference type="PANTHER" id="PTHR11076">
    <property type="entry name" value="DNA REPAIR POLYMERASE UMUC / TRANSFERASE FAMILY MEMBER"/>
    <property type="match status" value="1"/>
</dbReference>
<feature type="domain" description="UmuC" evidence="5">
    <location>
        <begin position="1"/>
        <end position="137"/>
    </location>
</feature>
<proteinExistence type="predicted"/>
<reference evidence="6 7" key="1">
    <citation type="submission" date="2021-06" db="EMBL/GenBank/DDBJ databases">
        <title>Bacterium isolated from marine sediment.</title>
        <authorList>
            <person name="Zhu K.-L."/>
            <person name="Du Z.-J."/>
            <person name="Liang Q.-Y."/>
        </authorList>
    </citation>
    <scope>NUCLEOTIDE SEQUENCE [LARGE SCALE GENOMIC DNA]</scope>
    <source>
        <strain evidence="6 7">A346</strain>
    </source>
</reference>
<dbReference type="InterPro" id="IPR050116">
    <property type="entry name" value="DNA_polymerase-Y"/>
</dbReference>
<dbReference type="InterPro" id="IPR025188">
    <property type="entry name" value="DUF4113"/>
</dbReference>
<keyword evidence="3" id="KW-0234">DNA repair</keyword>
<dbReference type="Pfam" id="PF11799">
    <property type="entry name" value="IMS_C"/>
    <property type="match status" value="1"/>
</dbReference>
<keyword evidence="4" id="KW-0742">SOS response</keyword>
<dbReference type="Pfam" id="PF13438">
    <property type="entry name" value="DUF4113"/>
    <property type="match status" value="1"/>
</dbReference>
<comment type="caution">
    <text evidence="6">The sequence shown here is derived from an EMBL/GenBank/DDBJ whole genome shotgun (WGS) entry which is preliminary data.</text>
</comment>
<evidence type="ECO:0000256" key="3">
    <source>
        <dbReference type="ARBA" id="ARBA00023204"/>
    </source>
</evidence>
<evidence type="ECO:0000256" key="4">
    <source>
        <dbReference type="ARBA" id="ARBA00023236"/>
    </source>
</evidence>
<dbReference type="CDD" id="cd01700">
    <property type="entry name" value="PolY_Pol_V_umuC"/>
    <property type="match status" value="1"/>
</dbReference>
<dbReference type="InterPro" id="IPR001126">
    <property type="entry name" value="UmuC"/>
</dbReference>
<evidence type="ECO:0000313" key="6">
    <source>
        <dbReference type="EMBL" id="MBV0934684.1"/>
    </source>
</evidence>
<keyword evidence="6" id="KW-0808">Transferase</keyword>
<gene>
    <name evidence="6" type="primary">umuC</name>
    <name evidence="6" type="ORF">KTN04_15195</name>
</gene>
<dbReference type="NCBIfam" id="NF002955">
    <property type="entry name" value="PRK03609.1"/>
    <property type="match status" value="1"/>
</dbReference>
<dbReference type="EC" id="2.7.7.7" evidence="6"/>
<evidence type="ECO:0000256" key="2">
    <source>
        <dbReference type="ARBA" id="ARBA00023199"/>
    </source>
</evidence>
<dbReference type="PROSITE" id="PS50173">
    <property type="entry name" value="UMUC"/>
    <property type="match status" value="1"/>
</dbReference>
<dbReference type="EMBL" id="JAHQZT010000032">
    <property type="protein sequence ID" value="MBV0934684.1"/>
    <property type="molecule type" value="Genomic_DNA"/>
</dbReference>
<dbReference type="Pfam" id="PF00817">
    <property type="entry name" value="IMS"/>
    <property type="match status" value="1"/>
</dbReference>
<dbReference type="Proteomes" id="UP000755551">
    <property type="component" value="Unassembled WGS sequence"/>
</dbReference>
<keyword evidence="6" id="KW-0548">Nucleotidyltransferase</keyword>
<name>A0ABS6MFP5_9GAMM</name>
<evidence type="ECO:0000313" key="7">
    <source>
        <dbReference type="Proteomes" id="UP000755551"/>
    </source>
</evidence>
<keyword evidence="2" id="KW-0741">SOS mutagenesis</keyword>